<feature type="region of interest" description="Disordered" evidence="8">
    <location>
        <begin position="396"/>
        <end position="442"/>
    </location>
</feature>
<proteinExistence type="inferred from homology"/>
<keyword evidence="6 9" id="KW-1133">Transmembrane helix</keyword>
<feature type="transmembrane region" description="Helical" evidence="9">
    <location>
        <begin position="82"/>
        <end position="104"/>
    </location>
</feature>
<feature type="transmembrane region" description="Helical" evidence="9">
    <location>
        <begin position="235"/>
        <end position="256"/>
    </location>
</feature>
<keyword evidence="4" id="KW-1003">Cell membrane</keyword>
<dbReference type="Proteomes" id="UP001596527">
    <property type="component" value="Unassembled WGS sequence"/>
</dbReference>
<protein>
    <submittedName>
        <fullName evidence="10">AI-2E family transporter</fullName>
    </submittedName>
</protein>
<keyword evidence="7 9" id="KW-0472">Membrane</keyword>
<keyword evidence="11" id="KW-1185">Reference proteome</keyword>
<dbReference type="PANTHER" id="PTHR21716">
    <property type="entry name" value="TRANSMEMBRANE PROTEIN"/>
    <property type="match status" value="1"/>
</dbReference>
<evidence type="ECO:0000256" key="7">
    <source>
        <dbReference type="ARBA" id="ARBA00023136"/>
    </source>
</evidence>
<evidence type="ECO:0000256" key="9">
    <source>
        <dbReference type="SAM" id="Phobius"/>
    </source>
</evidence>
<evidence type="ECO:0000313" key="10">
    <source>
        <dbReference type="EMBL" id="MFC7581008.1"/>
    </source>
</evidence>
<dbReference type="Pfam" id="PF01594">
    <property type="entry name" value="AI-2E_transport"/>
    <property type="match status" value="1"/>
</dbReference>
<name>A0ABW2SNA2_9ACTO</name>
<sequence>MPLRENPVRSEGDATQAVSWPLRVAAAWSWRFLAVVAAAVVIIWLASQVPGVILPVAIAMLLGVFLAPFVEWCSRHLHLGRTWATVLILVLAIVLIAGLVSYAGNSVFNQFPRLISSASGGMGAAVTWLSEGPLGLDTTAVESWLNDFQDEISGFLQSNSSQLASGALSIGSSLVSVVTGGFVMIFCLFFFLKEGRRIWLWVVRLLPAPARRPAHEAAIRGWVTIGGYVKTQIKVAAIDALGIGLGAFFLGLPMVVPITMLVFFGSFIPILGAFLSGAIAVFVAVLDQGLTAGLIMLAVILVVQQIEGNVLQPWLMSDAVSLHPVAVLLVVTGAGSVAGIVGAVFGVPIAAFINAVALYLHGYDPIPELASREDRPGGPPGMLDEMIASSYRSTALAGADVRQEPAAGDTAGAGGDALVGDDPASAGGSGDEGGAETPAGAS</sequence>
<evidence type="ECO:0000256" key="8">
    <source>
        <dbReference type="SAM" id="MobiDB-lite"/>
    </source>
</evidence>
<dbReference type="PANTHER" id="PTHR21716:SF53">
    <property type="entry name" value="PERMEASE PERM-RELATED"/>
    <property type="match status" value="1"/>
</dbReference>
<keyword evidence="3" id="KW-0813">Transport</keyword>
<keyword evidence="5 9" id="KW-0812">Transmembrane</keyword>
<gene>
    <name evidence="10" type="ORF">ACFQWG_07325</name>
</gene>
<feature type="transmembrane region" description="Helical" evidence="9">
    <location>
        <begin position="52"/>
        <end position="70"/>
    </location>
</feature>
<evidence type="ECO:0000256" key="2">
    <source>
        <dbReference type="ARBA" id="ARBA00009773"/>
    </source>
</evidence>
<feature type="transmembrane region" description="Helical" evidence="9">
    <location>
        <begin position="290"/>
        <end position="306"/>
    </location>
</feature>
<organism evidence="10 11">
    <name type="scientific">Schaalia naturae</name>
    <dbReference type="NCBI Taxonomy" id="635203"/>
    <lineage>
        <taxon>Bacteria</taxon>
        <taxon>Bacillati</taxon>
        <taxon>Actinomycetota</taxon>
        <taxon>Actinomycetes</taxon>
        <taxon>Actinomycetales</taxon>
        <taxon>Actinomycetaceae</taxon>
        <taxon>Schaalia</taxon>
    </lineage>
</organism>
<reference evidence="11" key="1">
    <citation type="journal article" date="2019" name="Int. J. Syst. Evol. Microbiol.">
        <title>The Global Catalogue of Microorganisms (GCM) 10K type strain sequencing project: providing services to taxonomists for standard genome sequencing and annotation.</title>
        <authorList>
            <consortium name="The Broad Institute Genomics Platform"/>
            <consortium name="The Broad Institute Genome Sequencing Center for Infectious Disease"/>
            <person name="Wu L."/>
            <person name="Ma J."/>
        </authorList>
    </citation>
    <scope>NUCLEOTIDE SEQUENCE [LARGE SCALE GENOMIC DNA]</scope>
    <source>
        <strain evidence="11">CCUG 56698</strain>
    </source>
</reference>
<evidence type="ECO:0000256" key="5">
    <source>
        <dbReference type="ARBA" id="ARBA00022692"/>
    </source>
</evidence>
<evidence type="ECO:0000256" key="4">
    <source>
        <dbReference type="ARBA" id="ARBA00022475"/>
    </source>
</evidence>
<dbReference type="EMBL" id="JBHTEF010000001">
    <property type="protein sequence ID" value="MFC7581008.1"/>
    <property type="molecule type" value="Genomic_DNA"/>
</dbReference>
<feature type="transmembrane region" description="Helical" evidence="9">
    <location>
        <begin position="28"/>
        <end position="46"/>
    </location>
</feature>
<comment type="subcellular location">
    <subcellularLocation>
        <location evidence="1">Cell membrane</location>
        <topology evidence="1">Multi-pass membrane protein</topology>
    </subcellularLocation>
</comment>
<comment type="similarity">
    <text evidence="2">Belongs to the autoinducer-2 exporter (AI-2E) (TC 2.A.86) family.</text>
</comment>
<dbReference type="InterPro" id="IPR002549">
    <property type="entry name" value="AI-2E-like"/>
</dbReference>
<accession>A0ABW2SNA2</accession>
<evidence type="ECO:0000256" key="3">
    <source>
        <dbReference type="ARBA" id="ARBA00022448"/>
    </source>
</evidence>
<dbReference type="RefSeq" id="WP_380973780.1">
    <property type="nucleotide sequence ID" value="NZ_JBHTEF010000001.1"/>
</dbReference>
<feature type="transmembrane region" description="Helical" evidence="9">
    <location>
        <begin position="262"/>
        <end position="283"/>
    </location>
</feature>
<feature type="transmembrane region" description="Helical" evidence="9">
    <location>
        <begin position="326"/>
        <end position="353"/>
    </location>
</feature>
<evidence type="ECO:0000313" key="11">
    <source>
        <dbReference type="Proteomes" id="UP001596527"/>
    </source>
</evidence>
<evidence type="ECO:0000256" key="1">
    <source>
        <dbReference type="ARBA" id="ARBA00004651"/>
    </source>
</evidence>
<comment type="caution">
    <text evidence="10">The sequence shown here is derived from an EMBL/GenBank/DDBJ whole genome shotgun (WGS) entry which is preliminary data.</text>
</comment>
<evidence type="ECO:0000256" key="6">
    <source>
        <dbReference type="ARBA" id="ARBA00022989"/>
    </source>
</evidence>
<feature type="transmembrane region" description="Helical" evidence="9">
    <location>
        <begin position="170"/>
        <end position="192"/>
    </location>
</feature>